<feature type="non-terminal residue" evidence="1">
    <location>
        <position position="1"/>
    </location>
</feature>
<evidence type="ECO:0008006" key="3">
    <source>
        <dbReference type="Google" id="ProtNLM"/>
    </source>
</evidence>
<proteinExistence type="predicted"/>
<dbReference type="SUPFAM" id="SSF53098">
    <property type="entry name" value="Ribonuclease H-like"/>
    <property type="match status" value="1"/>
</dbReference>
<dbReference type="Proteomes" id="UP000479000">
    <property type="component" value="Unassembled WGS sequence"/>
</dbReference>
<dbReference type="InterPro" id="IPR012337">
    <property type="entry name" value="RNaseH-like_sf"/>
</dbReference>
<dbReference type="EMBL" id="CADCXU010017135">
    <property type="protein sequence ID" value="CAB0006042.1"/>
    <property type="molecule type" value="Genomic_DNA"/>
</dbReference>
<dbReference type="PANTHER" id="PTHR37162:SF1">
    <property type="entry name" value="BED-TYPE DOMAIN-CONTAINING PROTEIN"/>
    <property type="match status" value="1"/>
</dbReference>
<dbReference type="AlphaFoldDB" id="A0A6H5GR94"/>
<evidence type="ECO:0000313" key="2">
    <source>
        <dbReference type="Proteomes" id="UP000479000"/>
    </source>
</evidence>
<reference evidence="1 2" key="1">
    <citation type="submission" date="2020-02" db="EMBL/GenBank/DDBJ databases">
        <authorList>
            <person name="Ferguson B K."/>
        </authorList>
    </citation>
    <scope>NUCLEOTIDE SEQUENCE [LARGE SCALE GENOMIC DNA]</scope>
</reference>
<keyword evidence="2" id="KW-1185">Reference proteome</keyword>
<sequence length="299" mass="33811">GPNVSTVPYLNFKVRKEAAEDSGVERQRNKIDTHTKYCTITHGYTIIIRNMLENASRAMTARKGGFNSDECVGARPTGIVCTKLLARQFVWWVNLDQDVDLVPDLVVVRCVCHSLHLCAEYACKELPRQLEYLIRECHNYFSLSPKRLAEYAKFYETNRSQPARRIPKLAGTRWLAREAAVNIVLDQWDELFNFFKRAMLKDKCYAAEQLVNIMNVPAYKAFLTFLKLSLNPICKTNLMFQDQESASGGEQHSLGSNLFAADSARTEGMELMLPVGTSMEQLCCSMALACRALGGVFNK</sequence>
<dbReference type="OrthoDB" id="6614163at2759"/>
<evidence type="ECO:0000313" key="1">
    <source>
        <dbReference type="EMBL" id="CAB0006042.1"/>
    </source>
</evidence>
<gene>
    <name evidence="1" type="ORF">NTEN_LOCUS11519</name>
</gene>
<name>A0A6H5GR94_9HEMI</name>
<dbReference type="PANTHER" id="PTHR37162">
    <property type="entry name" value="HAT FAMILY DIMERISATION DOMAINCONTAINING PROTEIN-RELATED"/>
    <property type="match status" value="1"/>
</dbReference>
<protein>
    <recommendedName>
        <fullName evidence="3">DUF4371 domain-containing protein</fullName>
    </recommendedName>
</protein>
<organism evidence="1 2">
    <name type="scientific">Nesidiocoris tenuis</name>
    <dbReference type="NCBI Taxonomy" id="355587"/>
    <lineage>
        <taxon>Eukaryota</taxon>
        <taxon>Metazoa</taxon>
        <taxon>Ecdysozoa</taxon>
        <taxon>Arthropoda</taxon>
        <taxon>Hexapoda</taxon>
        <taxon>Insecta</taxon>
        <taxon>Pterygota</taxon>
        <taxon>Neoptera</taxon>
        <taxon>Paraneoptera</taxon>
        <taxon>Hemiptera</taxon>
        <taxon>Heteroptera</taxon>
        <taxon>Panheteroptera</taxon>
        <taxon>Cimicomorpha</taxon>
        <taxon>Miridae</taxon>
        <taxon>Dicyphina</taxon>
        <taxon>Nesidiocoris</taxon>
    </lineage>
</organism>
<accession>A0A6H5GR94</accession>